<dbReference type="SUPFAM" id="SSF52540">
    <property type="entry name" value="P-loop containing nucleoside triphosphate hydrolases"/>
    <property type="match status" value="1"/>
</dbReference>
<comment type="caution">
    <text evidence="4">The sequence shown here is derived from an EMBL/GenBank/DDBJ whole genome shotgun (WGS) entry which is preliminary data.</text>
</comment>
<keyword evidence="4" id="KW-0808">Transferase</keyword>
<dbReference type="Pfam" id="PF01656">
    <property type="entry name" value="CbiA"/>
    <property type="match status" value="1"/>
</dbReference>
<feature type="region of interest" description="Disordered" evidence="2">
    <location>
        <begin position="496"/>
        <end position="520"/>
    </location>
</feature>
<evidence type="ECO:0000256" key="1">
    <source>
        <dbReference type="SAM" id="Coils"/>
    </source>
</evidence>
<organism evidence="4 5">
    <name type="scientific">Acaryochloris thomasi RCC1774</name>
    <dbReference type="NCBI Taxonomy" id="1764569"/>
    <lineage>
        <taxon>Bacteria</taxon>
        <taxon>Bacillati</taxon>
        <taxon>Cyanobacteriota</taxon>
        <taxon>Cyanophyceae</taxon>
        <taxon>Acaryochloridales</taxon>
        <taxon>Acaryochloridaceae</taxon>
        <taxon>Acaryochloris</taxon>
        <taxon>Acaryochloris thomasi</taxon>
    </lineage>
</organism>
<dbReference type="InterPro" id="IPR027417">
    <property type="entry name" value="P-loop_NTPase"/>
</dbReference>
<dbReference type="OrthoDB" id="570358at2"/>
<dbReference type="RefSeq" id="WP_158535014.1">
    <property type="nucleotide sequence ID" value="NZ_CAWNWM010000002.1"/>
</dbReference>
<reference evidence="4 5" key="1">
    <citation type="journal article" date="2018" name="Sci. Rep.">
        <title>A novel species of the marine cyanobacterium Acaryochloris with a unique pigment content and lifestyle.</title>
        <authorList>
            <person name="Partensky F."/>
            <person name="Six C."/>
            <person name="Ratin M."/>
            <person name="Garczarek L."/>
            <person name="Vaulot D."/>
            <person name="Probert I."/>
            <person name="Calteau A."/>
            <person name="Gourvil P."/>
            <person name="Marie D."/>
            <person name="Grebert T."/>
            <person name="Bouchier C."/>
            <person name="Le Panse S."/>
            <person name="Gachenot M."/>
            <person name="Rodriguez F."/>
            <person name="Garrido J.L."/>
        </authorList>
    </citation>
    <scope>NUCLEOTIDE SEQUENCE [LARGE SCALE GENOMIC DNA]</scope>
    <source>
        <strain evidence="4 5">RCC1774</strain>
    </source>
</reference>
<dbReference type="InterPro" id="IPR050445">
    <property type="entry name" value="Bact_polysacc_biosynth/exp"/>
</dbReference>
<proteinExistence type="predicted"/>
<feature type="domain" description="CobQ/CobB/MinD/ParA nucleotide binding" evidence="3">
    <location>
        <begin position="457"/>
        <end position="499"/>
    </location>
</feature>
<dbReference type="Proteomes" id="UP000248857">
    <property type="component" value="Unassembled WGS sequence"/>
</dbReference>
<feature type="coiled-coil region" evidence="1">
    <location>
        <begin position="117"/>
        <end position="144"/>
    </location>
</feature>
<dbReference type="InterPro" id="IPR002586">
    <property type="entry name" value="CobQ/CobB/MinD/ParA_Nub-bd_dom"/>
</dbReference>
<evidence type="ECO:0000259" key="3">
    <source>
        <dbReference type="Pfam" id="PF01656"/>
    </source>
</evidence>
<dbReference type="EMBL" id="PQWO01000002">
    <property type="protein sequence ID" value="PZD74480.1"/>
    <property type="molecule type" value="Genomic_DNA"/>
</dbReference>
<dbReference type="PANTHER" id="PTHR32309:SF13">
    <property type="entry name" value="FERRIC ENTEROBACTIN TRANSPORT PROTEIN FEPE"/>
    <property type="match status" value="1"/>
</dbReference>
<dbReference type="Gene3D" id="3.40.50.300">
    <property type="entry name" value="P-loop containing nucleotide triphosphate hydrolases"/>
    <property type="match status" value="1"/>
</dbReference>
<gene>
    <name evidence="4" type="primary">ptk_1</name>
    <name evidence="4" type="ORF">C1752_00888</name>
</gene>
<accession>A0A2W1JM90</accession>
<keyword evidence="4" id="KW-0418">Kinase</keyword>
<dbReference type="EC" id="2.7.10.-" evidence="4"/>
<dbReference type="PANTHER" id="PTHR32309">
    <property type="entry name" value="TYROSINE-PROTEIN KINASE"/>
    <property type="match status" value="1"/>
</dbReference>
<name>A0A2W1JM90_9CYAN</name>
<keyword evidence="5" id="KW-1185">Reference proteome</keyword>
<protein>
    <submittedName>
        <fullName evidence="4">Tyrosine-protein kinase ptk</fullName>
        <ecNumber evidence="4">2.7.10.-</ecNumber>
    </submittedName>
</protein>
<keyword evidence="1" id="KW-0175">Coiled coil</keyword>
<evidence type="ECO:0000313" key="4">
    <source>
        <dbReference type="EMBL" id="PZD74480.1"/>
    </source>
</evidence>
<dbReference type="AlphaFoldDB" id="A0A2W1JM90"/>
<evidence type="ECO:0000313" key="5">
    <source>
        <dbReference type="Proteomes" id="UP000248857"/>
    </source>
</evidence>
<evidence type="ECO:0000256" key="2">
    <source>
        <dbReference type="SAM" id="MobiDB-lite"/>
    </source>
</evidence>
<dbReference type="GO" id="GO:0005886">
    <property type="term" value="C:plasma membrane"/>
    <property type="evidence" value="ECO:0007669"/>
    <property type="project" value="TreeGrafter"/>
</dbReference>
<dbReference type="GO" id="GO:0004713">
    <property type="term" value="F:protein tyrosine kinase activity"/>
    <property type="evidence" value="ECO:0007669"/>
    <property type="project" value="TreeGrafter"/>
</dbReference>
<sequence length="649" mass="72013">METAAKTNEELFDADSQGDRPISSLLVVNPLNAQVEILSSDNLLQKVLERDPELEKISDVHKYRNFFDVDLIENSNVFSISAKGLTPEVVLQRAQIVTQTYQEHLSDLRSADVASRQAFYQADLKQASRDLSDAEHELARYRKAAGLVDTQRQAEAIISLISDLKKIQELALLEANRDASQSQVLSSRLNLLTQATIPVSESDSAEDTEYQLVLQELTVVTTELREKRTELTESHPYIKALRSKRDNLRQQLEQYKVQAFAQNTAAPLTGIGVEGQKEITEQITLLENSASSKRKQAQNIELRISLLEANLRSLPRQQSRLDTLKRRLNVSKRTFNELISQVERSRADALQSYPNVQLLNTPTLNPIPTSNRFWIAVHSLFAAGFGSLILLLILERRNPLLRPQDLAETSFPVATRIPKLQQSSSAAETLLPLSGGEAAFLKMAYGLLIQEIPNRCLMVTSAISGEGKTTIALHLAKALEALGLKVLVVHIDTSASVESETPPPPLESRFSHSVQRRGSSRCQIDETKPEGMQVGHLEFSGRSEFEAEVERIMDSQRYDFVILDTPPVQSGSTATLISMVVDNVLLVVRPGKSTRFSVQDTLQLLTPAHLNLVGLAINDPGYFGLSNRKGWEENFAISNANVAPIKVAA</sequence>